<comment type="subcellular location">
    <subcellularLocation>
        <location evidence="2">Membrane</location>
    </subcellularLocation>
</comment>
<dbReference type="CDD" id="cd00082">
    <property type="entry name" value="HisKA"/>
    <property type="match status" value="1"/>
</dbReference>
<dbReference type="GO" id="GO:0016020">
    <property type="term" value="C:membrane"/>
    <property type="evidence" value="ECO:0007669"/>
    <property type="project" value="UniProtKB-SubCell"/>
</dbReference>
<organism evidence="13 14">
    <name type="scientific">Taylorella asinigenitalis (strain MCE3)</name>
    <dbReference type="NCBI Taxonomy" id="1008459"/>
    <lineage>
        <taxon>Bacteria</taxon>
        <taxon>Pseudomonadati</taxon>
        <taxon>Pseudomonadota</taxon>
        <taxon>Betaproteobacteria</taxon>
        <taxon>Burkholderiales</taxon>
        <taxon>Alcaligenaceae</taxon>
        <taxon>Taylorella</taxon>
    </lineage>
</organism>
<feature type="transmembrane region" description="Helical" evidence="10">
    <location>
        <begin position="90"/>
        <end position="112"/>
    </location>
</feature>
<keyword evidence="5" id="KW-0808">Transferase</keyword>
<feature type="transmembrane region" description="Helical" evidence="10">
    <location>
        <begin position="310"/>
        <end position="334"/>
    </location>
</feature>
<dbReference type="Gene3D" id="3.30.565.10">
    <property type="entry name" value="Histidine kinase-like ATPase, C-terminal domain"/>
    <property type="match status" value="1"/>
</dbReference>
<evidence type="ECO:0000259" key="12">
    <source>
        <dbReference type="PROSITE" id="PS50885"/>
    </source>
</evidence>
<dbReference type="PROSITE" id="PS50885">
    <property type="entry name" value="HAMP"/>
    <property type="match status" value="1"/>
</dbReference>
<keyword evidence="8" id="KW-0067">ATP-binding</keyword>
<dbReference type="SMART" id="SM00388">
    <property type="entry name" value="HisKA"/>
    <property type="match status" value="1"/>
</dbReference>
<dbReference type="GO" id="GO:0000155">
    <property type="term" value="F:phosphorelay sensor kinase activity"/>
    <property type="evidence" value="ECO:0007669"/>
    <property type="project" value="InterPro"/>
</dbReference>
<dbReference type="Pfam" id="PF00672">
    <property type="entry name" value="HAMP"/>
    <property type="match status" value="1"/>
</dbReference>
<dbReference type="PANTHER" id="PTHR43065:SF10">
    <property type="entry name" value="PEROXIDE STRESS-ACTIVATED HISTIDINE KINASE MAK3"/>
    <property type="match status" value="1"/>
</dbReference>
<keyword evidence="10" id="KW-0472">Membrane</keyword>
<accession>G4QD48</accession>
<evidence type="ECO:0000256" key="6">
    <source>
        <dbReference type="ARBA" id="ARBA00022741"/>
    </source>
</evidence>
<evidence type="ECO:0000256" key="9">
    <source>
        <dbReference type="ARBA" id="ARBA00023012"/>
    </source>
</evidence>
<evidence type="ECO:0000313" key="13">
    <source>
        <dbReference type="EMBL" id="AEP35865.1"/>
    </source>
</evidence>
<evidence type="ECO:0000256" key="4">
    <source>
        <dbReference type="ARBA" id="ARBA00022553"/>
    </source>
</evidence>
<dbReference type="InterPro" id="IPR036890">
    <property type="entry name" value="HATPase_C_sf"/>
</dbReference>
<dbReference type="InterPro" id="IPR000014">
    <property type="entry name" value="PAS"/>
</dbReference>
<reference evidence="13 14" key="2">
    <citation type="journal article" date="2012" name="PLoS ONE">
        <title>Genomic characterization of the taylorella genus.</title>
        <authorList>
            <person name="Hebert L."/>
            <person name="Moumen B."/>
            <person name="Pons N."/>
            <person name="Duquesne F."/>
            <person name="Breuil M.F."/>
            <person name="Goux D."/>
            <person name="Batto J.M."/>
            <person name="Laugier C."/>
            <person name="Renault P."/>
            <person name="Petry S."/>
        </authorList>
    </citation>
    <scope>NUCLEOTIDE SEQUENCE [LARGE SCALE GENOMIC DNA]</scope>
    <source>
        <strain evidence="13 14">MCE3</strain>
    </source>
</reference>
<dbReference type="SMART" id="SM00091">
    <property type="entry name" value="PAS"/>
    <property type="match status" value="1"/>
</dbReference>
<dbReference type="SUPFAM" id="SSF55874">
    <property type="entry name" value="ATPase domain of HSP90 chaperone/DNA topoisomerase II/histidine kinase"/>
    <property type="match status" value="1"/>
</dbReference>
<dbReference type="PIRSF" id="PIRSF037532">
    <property type="entry name" value="STHK_NtrY"/>
    <property type="match status" value="1"/>
</dbReference>
<evidence type="ECO:0000256" key="2">
    <source>
        <dbReference type="ARBA" id="ARBA00004370"/>
    </source>
</evidence>
<proteinExistence type="predicted"/>
<dbReference type="SMART" id="SM00387">
    <property type="entry name" value="HATPase_c"/>
    <property type="match status" value="1"/>
</dbReference>
<dbReference type="Proteomes" id="UP000009284">
    <property type="component" value="Chromosome"/>
</dbReference>
<keyword evidence="14" id="KW-1185">Reference proteome</keyword>
<dbReference type="PRINTS" id="PR00344">
    <property type="entry name" value="BCTRLSENSOR"/>
</dbReference>
<feature type="domain" description="HAMP" evidence="12">
    <location>
        <begin position="335"/>
        <end position="387"/>
    </location>
</feature>
<dbReference type="CDD" id="cd00130">
    <property type="entry name" value="PAS"/>
    <property type="match status" value="1"/>
</dbReference>
<dbReference type="SMART" id="SM00304">
    <property type="entry name" value="HAMP"/>
    <property type="match status" value="1"/>
</dbReference>
<dbReference type="EMBL" id="CP003059">
    <property type="protein sequence ID" value="AEP35865.1"/>
    <property type="molecule type" value="Genomic_DNA"/>
</dbReference>
<dbReference type="Pfam" id="PF02518">
    <property type="entry name" value="HATPase_c"/>
    <property type="match status" value="1"/>
</dbReference>
<evidence type="ECO:0000259" key="11">
    <source>
        <dbReference type="PROSITE" id="PS50109"/>
    </source>
</evidence>
<feature type="transmembrane region" description="Helical" evidence="10">
    <location>
        <begin position="54"/>
        <end position="78"/>
    </location>
</feature>
<evidence type="ECO:0000256" key="10">
    <source>
        <dbReference type="SAM" id="Phobius"/>
    </source>
</evidence>
<evidence type="ECO:0000256" key="7">
    <source>
        <dbReference type="ARBA" id="ARBA00022777"/>
    </source>
</evidence>
<keyword evidence="10" id="KW-0812">Transmembrane</keyword>
<sequence length="773" mass="86631">MEKIRNSSLNKTKKFLRYLLRASLLLAVVLSAVMLFLLIQSTSNESRFENRFDILMLFNATLAIALFVWLVSLLIGIIKQVKKKRFGARLTSKLIFFFALIAIVPGVIVYFLSTQYVSRYIESWFNNKVDSALSSGVYLGQSSLDAMIIDQLSNARALSNRLYNVPEEQLSSSLNSLRENYYSFDLLVFSAGGNRVIAFSSSTFGSLLPKMPPSNVLNQLRITRQYASPEETVVEDESGVKSTQYILRVIVPIFYAENRFDGNISNLREPNWLQLTRVVPANMSENLKAVQTGYQNYQELNLSRQGILKLFSITMIMALLLTTFASLAIVLWLARRLVDPLLTLAEGTQAVAAGDYRSIPETNQSDELGQLSRSFNLMVAQLTEARSQVDRHRKSIEQSNDFLEGVLAGLTNGVIVLDSDFRITRVNKGAQNILHEDLDLMIGQPMQDNLSEFGRLVKSAFVSHAAVGSLRSYWQEQIELDINDDKEDKKITLLLRGTKLMTPNGMNYLLVFDDISEVISLNRSVAWGEVARRLAHEIKNPLTPISLSAERIKFKLIDKLDEDDAKFLDRLTTTIVNQVVSLKTMVDDFREYARTPPAQFEKVNVEDLLVDIAHLYGWSAEGYLSDIDNPEIGAVDISRQIKLEIEPNLPLVLADATQLRQVFNNLLSNSRDAMENMELSGTEPGVSIKACSVQLEDGEIGVKVEFLDRGPGFPAQILQKAFEPYVTTKAHGTGLGLAIVRKIVDEHQGKIDIVNRPEGGAKISILLTRIVKN</sequence>
<dbReference type="AlphaFoldDB" id="G4QD48"/>
<gene>
    <name evidence="13" type="ordered locus">TASI_0074</name>
</gene>
<dbReference type="Gene3D" id="1.10.287.130">
    <property type="match status" value="1"/>
</dbReference>
<dbReference type="InterPro" id="IPR035965">
    <property type="entry name" value="PAS-like_dom_sf"/>
</dbReference>
<keyword evidence="9" id="KW-0902">Two-component regulatory system</keyword>
<dbReference type="SUPFAM" id="SSF158472">
    <property type="entry name" value="HAMP domain-like"/>
    <property type="match status" value="1"/>
</dbReference>
<name>G4QD48_TAYAM</name>
<dbReference type="SUPFAM" id="SSF55785">
    <property type="entry name" value="PYP-like sensor domain (PAS domain)"/>
    <property type="match status" value="1"/>
</dbReference>
<dbReference type="eggNOG" id="COG5000">
    <property type="taxonomic scope" value="Bacteria"/>
</dbReference>
<dbReference type="EC" id="2.7.13.3" evidence="3"/>
<dbReference type="PROSITE" id="PS50109">
    <property type="entry name" value="HIS_KIN"/>
    <property type="match status" value="1"/>
</dbReference>
<dbReference type="STRING" id="1008459.TASI_0074"/>
<reference key="1">
    <citation type="submission" date="2011-09" db="EMBL/GenBank/DDBJ databases">
        <title>Genomic characterization of the Taylorella genus.</title>
        <authorList>
            <person name="Hebert L."/>
            <person name="Moumen B."/>
            <person name="Pons N."/>
            <person name="Duquesne F."/>
            <person name="Breuil M.-F."/>
            <person name="Goux D."/>
            <person name="Batto J.-M."/>
            <person name="Renault P."/>
            <person name="Laugier C."/>
            <person name="Petry S."/>
        </authorList>
    </citation>
    <scope>NUCLEOTIDE SEQUENCE</scope>
    <source>
        <strain>MCE3</strain>
    </source>
</reference>
<comment type="catalytic activity">
    <reaction evidence="1">
        <text>ATP + protein L-histidine = ADP + protein N-phospho-L-histidine.</text>
        <dbReference type="EC" id="2.7.13.3"/>
    </reaction>
</comment>
<keyword evidence="7" id="KW-0418">Kinase</keyword>
<protein>
    <recommendedName>
        <fullName evidence="3">histidine kinase</fullName>
        <ecNumber evidence="3">2.7.13.3</ecNumber>
    </recommendedName>
</protein>
<evidence type="ECO:0000256" key="5">
    <source>
        <dbReference type="ARBA" id="ARBA00022679"/>
    </source>
</evidence>
<evidence type="ECO:0000256" key="8">
    <source>
        <dbReference type="ARBA" id="ARBA00022840"/>
    </source>
</evidence>
<dbReference type="OrthoDB" id="9815750at2"/>
<dbReference type="PANTHER" id="PTHR43065">
    <property type="entry name" value="SENSOR HISTIDINE KINASE"/>
    <property type="match status" value="1"/>
</dbReference>
<dbReference type="CDD" id="cd06225">
    <property type="entry name" value="HAMP"/>
    <property type="match status" value="1"/>
</dbReference>
<dbReference type="InterPro" id="IPR036097">
    <property type="entry name" value="HisK_dim/P_sf"/>
</dbReference>
<dbReference type="RefSeq" id="WP_014110764.1">
    <property type="nucleotide sequence ID" value="NC_016043.1"/>
</dbReference>
<feature type="domain" description="Histidine kinase" evidence="11">
    <location>
        <begin position="533"/>
        <end position="771"/>
    </location>
</feature>
<dbReference type="Gene3D" id="3.30.450.20">
    <property type="entry name" value="PAS domain"/>
    <property type="match status" value="1"/>
</dbReference>
<dbReference type="InterPro" id="IPR003594">
    <property type="entry name" value="HATPase_dom"/>
</dbReference>
<dbReference type="HOGENOM" id="CLU_019564_0_0_4"/>
<dbReference type="KEGG" id="tas:TASI_0074"/>
<dbReference type="InterPro" id="IPR017232">
    <property type="entry name" value="NtrY"/>
</dbReference>
<keyword evidence="4" id="KW-0597">Phosphoprotein</keyword>
<dbReference type="Gene3D" id="6.10.340.10">
    <property type="match status" value="1"/>
</dbReference>
<dbReference type="InterPro" id="IPR003660">
    <property type="entry name" value="HAMP_dom"/>
</dbReference>
<evidence type="ECO:0000256" key="3">
    <source>
        <dbReference type="ARBA" id="ARBA00012438"/>
    </source>
</evidence>
<dbReference type="SUPFAM" id="SSF47384">
    <property type="entry name" value="Homodimeric domain of signal transducing histidine kinase"/>
    <property type="match status" value="1"/>
</dbReference>
<evidence type="ECO:0000313" key="14">
    <source>
        <dbReference type="Proteomes" id="UP000009284"/>
    </source>
</evidence>
<dbReference type="InterPro" id="IPR005467">
    <property type="entry name" value="His_kinase_dom"/>
</dbReference>
<keyword evidence="6" id="KW-0547">Nucleotide-binding</keyword>
<evidence type="ECO:0000256" key="1">
    <source>
        <dbReference type="ARBA" id="ARBA00000085"/>
    </source>
</evidence>
<dbReference type="InterPro" id="IPR003661">
    <property type="entry name" value="HisK_dim/P_dom"/>
</dbReference>
<keyword evidence="10" id="KW-1133">Transmembrane helix</keyword>
<dbReference type="Pfam" id="PF00512">
    <property type="entry name" value="HisKA"/>
    <property type="match status" value="1"/>
</dbReference>
<dbReference type="InterPro" id="IPR004358">
    <property type="entry name" value="Sig_transdc_His_kin-like_C"/>
</dbReference>
<dbReference type="GO" id="GO:0005524">
    <property type="term" value="F:ATP binding"/>
    <property type="evidence" value="ECO:0007669"/>
    <property type="project" value="UniProtKB-KW"/>
</dbReference>
<feature type="transmembrane region" description="Helical" evidence="10">
    <location>
        <begin position="20"/>
        <end position="39"/>
    </location>
</feature>